<evidence type="ECO:0000256" key="1">
    <source>
        <dbReference type="SAM" id="Coils"/>
    </source>
</evidence>
<comment type="caution">
    <text evidence="3">The sequence shown here is derived from an EMBL/GenBank/DDBJ whole genome shotgun (WGS) entry which is preliminary data.</text>
</comment>
<feature type="transmembrane region" description="Helical" evidence="2">
    <location>
        <begin position="197"/>
        <end position="219"/>
    </location>
</feature>
<keyword evidence="2" id="KW-0812">Transmembrane</keyword>
<accession>A0A2B4RPV8</accession>
<proteinExistence type="predicted"/>
<keyword evidence="2" id="KW-0472">Membrane</keyword>
<dbReference type="Proteomes" id="UP000225706">
    <property type="component" value="Unassembled WGS sequence"/>
</dbReference>
<dbReference type="OrthoDB" id="5972148at2759"/>
<reference evidence="4" key="1">
    <citation type="journal article" date="2017" name="bioRxiv">
        <title>Comparative analysis of the genomes of Stylophora pistillata and Acropora digitifera provides evidence for extensive differences between species of corals.</title>
        <authorList>
            <person name="Voolstra C.R."/>
            <person name="Li Y."/>
            <person name="Liew Y.J."/>
            <person name="Baumgarten S."/>
            <person name="Zoccola D."/>
            <person name="Flot J.-F."/>
            <person name="Tambutte S."/>
            <person name="Allemand D."/>
            <person name="Aranda M."/>
        </authorList>
    </citation>
    <scope>NUCLEOTIDE SEQUENCE [LARGE SCALE GENOMIC DNA]</scope>
</reference>
<name>A0A2B4RPV8_STYPI</name>
<evidence type="ECO:0000256" key="2">
    <source>
        <dbReference type="SAM" id="Phobius"/>
    </source>
</evidence>
<organism evidence="3 4">
    <name type="scientific">Stylophora pistillata</name>
    <name type="common">Smooth cauliflower coral</name>
    <dbReference type="NCBI Taxonomy" id="50429"/>
    <lineage>
        <taxon>Eukaryota</taxon>
        <taxon>Metazoa</taxon>
        <taxon>Cnidaria</taxon>
        <taxon>Anthozoa</taxon>
        <taxon>Hexacorallia</taxon>
        <taxon>Scleractinia</taxon>
        <taxon>Astrocoeniina</taxon>
        <taxon>Pocilloporidae</taxon>
        <taxon>Stylophora</taxon>
    </lineage>
</organism>
<keyword evidence="4" id="KW-1185">Reference proteome</keyword>
<evidence type="ECO:0000313" key="3">
    <source>
        <dbReference type="EMBL" id="PFX18843.1"/>
    </source>
</evidence>
<dbReference type="AlphaFoldDB" id="A0A2B4RPV8"/>
<keyword evidence="2" id="KW-1133">Transmembrane helix</keyword>
<feature type="coiled-coil region" evidence="1">
    <location>
        <begin position="27"/>
        <end position="68"/>
    </location>
</feature>
<protein>
    <submittedName>
        <fullName evidence="3">Uncharacterized protein</fullName>
    </submittedName>
</protein>
<keyword evidence="1" id="KW-0175">Coiled coil</keyword>
<evidence type="ECO:0000313" key="4">
    <source>
        <dbReference type="Proteomes" id="UP000225706"/>
    </source>
</evidence>
<dbReference type="EMBL" id="LSMT01000389">
    <property type="protein sequence ID" value="PFX18843.1"/>
    <property type="molecule type" value="Genomic_DNA"/>
</dbReference>
<sequence>MPSGLQGVEQNDGDTAELCIERLLTKLSEVEIVLAAHEGRANQMKKERDAANAANERLQKEITKLTNNLLRNRWSSAVQNIGIIEEQENGDGNFEGEDENYDLALNRRRRGSLPVASMRRRGSLDHPKDLRKLLDQRSNEVLQQRQQYRIFANRFKQEVRRCSRLEQDTERLKQLLVDLLSIHNRFHRSYVFPCNNVTAVVIIVLIALTMIGIIVFNITEIRFSRGYVR</sequence>
<gene>
    <name evidence="3" type="ORF">AWC38_SpisGene25869</name>
</gene>